<evidence type="ECO:0000259" key="5">
    <source>
        <dbReference type="Pfam" id="PF00441"/>
    </source>
</evidence>
<evidence type="ECO:0000256" key="3">
    <source>
        <dbReference type="ARBA" id="ARBA00022630"/>
    </source>
</evidence>
<proteinExistence type="inferred from homology"/>
<keyword evidence="3" id="KW-0285">Flavoprotein</keyword>
<dbReference type="Proteomes" id="UP001315967">
    <property type="component" value="Chromosome"/>
</dbReference>
<dbReference type="InterPro" id="IPR046373">
    <property type="entry name" value="Acyl-CoA_Oxase/DH_mid-dom_sf"/>
</dbReference>
<dbReference type="RefSeq" id="WP_313794212.1">
    <property type="nucleotide sequence ID" value="NZ_CP102453.1"/>
</dbReference>
<accession>A0ABY5P802</accession>
<evidence type="ECO:0000256" key="1">
    <source>
        <dbReference type="ARBA" id="ARBA00001974"/>
    </source>
</evidence>
<dbReference type="InterPro" id="IPR009100">
    <property type="entry name" value="AcylCoA_DH/oxidase_NM_dom_sf"/>
</dbReference>
<keyword evidence="4" id="KW-0274">FAD</keyword>
<dbReference type="Pfam" id="PF00441">
    <property type="entry name" value="Acyl-CoA_dh_1"/>
    <property type="match status" value="1"/>
</dbReference>
<evidence type="ECO:0000256" key="4">
    <source>
        <dbReference type="ARBA" id="ARBA00022827"/>
    </source>
</evidence>
<keyword evidence="7" id="KW-1185">Reference proteome</keyword>
<dbReference type="PANTHER" id="PTHR43884:SF19">
    <property type="entry name" value="ACYL-COA DEHYDROGENASE FADE4-RELATED"/>
    <property type="match status" value="1"/>
</dbReference>
<comment type="similarity">
    <text evidence="2">Belongs to the acyl-CoA dehydrogenase family.</text>
</comment>
<dbReference type="InterPro" id="IPR009075">
    <property type="entry name" value="AcylCo_DH/oxidase_C"/>
</dbReference>
<dbReference type="EMBL" id="CP102453">
    <property type="protein sequence ID" value="UUX34711.1"/>
    <property type="molecule type" value="Genomic_DNA"/>
</dbReference>
<gene>
    <name evidence="6" type="ORF">NRE15_03405</name>
</gene>
<sequence length="567" mass="65360">MINPQTFTGEGLDETTRELIQSNIDFWEDRGLRLIKQNEMNRDFDFKWVEHQKENKVLATLYTPKGYGPEDSKFDLRRITNYNEYLAFYNASARYMWQASLIGAIPTWFSDNEPLKHRVAEYLQEGRLFGFGTSEKDHGADLYKTESMAIQQEDGTYRLNGSKYYIGNANIGLISAFVKFNNDDNDFGLVLTDAYDPHFKQTKQIHSSYINTGYVGAYDYADYPFKEEDIIARGKEGFAAALKTVNVGKFQIGCSSSGICTHAFYECLNHSYDRWLYGARVTDMPHVRRFYVEAYLRTVGMRLFSYRNIDYFKSCTPEDQRFHLYNPVAKMKTPAEGGRIIDILWDAVTAYGFECETYMENATRDIKGSAKLEGTAHVNLSLILKFINSYLLEPADLPIIGYIEKEDDSNIFQDMQHGGLSKIKFADWRKSFELRGDLPNVKVLTKQAEALTKLFRECPPSKEKLNDKDYMLNLGMMFTMVPYAQLIIEGADLYEVDDATLNQILGLYVTDFGKYAIEQMYTYSNTKEIETILAEIISYKPAVNEDEYQSIWEENIVPLVGVYVQNK</sequence>
<dbReference type="Gene3D" id="1.10.540.10">
    <property type="entry name" value="Acyl-CoA dehydrogenase/oxidase, N-terminal domain"/>
    <property type="match status" value="1"/>
</dbReference>
<dbReference type="SUPFAM" id="SSF47203">
    <property type="entry name" value="Acyl-CoA dehydrogenase C-terminal domain-like"/>
    <property type="match status" value="1"/>
</dbReference>
<protein>
    <submittedName>
        <fullName evidence="6">Acyl-CoA dehydrogenase family protein</fullName>
    </submittedName>
</protein>
<evidence type="ECO:0000313" key="7">
    <source>
        <dbReference type="Proteomes" id="UP001315967"/>
    </source>
</evidence>
<feature type="domain" description="Acyl-CoA dehydrogenase/oxidase C-terminal" evidence="5">
    <location>
        <begin position="236"/>
        <end position="385"/>
    </location>
</feature>
<dbReference type="PANTHER" id="PTHR43884">
    <property type="entry name" value="ACYL-COA DEHYDROGENASE"/>
    <property type="match status" value="1"/>
</dbReference>
<evidence type="ECO:0000313" key="6">
    <source>
        <dbReference type="EMBL" id="UUX34711.1"/>
    </source>
</evidence>
<reference evidence="6 7" key="1">
    <citation type="submission" date="2022-08" db="EMBL/GenBank/DDBJ databases">
        <title>Aerococcaceae sp. nov isolated from spoiled eye mask.</title>
        <authorList>
            <person name="Zhou G."/>
            <person name="Xie X.-B."/>
            <person name="Shi Q.-S."/>
            <person name="Wang Y.-S."/>
            <person name="Wen X."/>
            <person name="Peng H."/>
            <person name="Yang X.-J."/>
            <person name="Tao H.-B."/>
            <person name="Huang X.-M."/>
        </authorList>
    </citation>
    <scope>NUCLEOTIDE SEQUENCE [LARGE SCALE GENOMIC DNA]</scope>
    <source>
        <strain evidence="7">DM20194951</strain>
    </source>
</reference>
<dbReference type="InterPro" id="IPR036250">
    <property type="entry name" value="AcylCo_DH-like_C"/>
</dbReference>
<comment type="cofactor">
    <cofactor evidence="1">
        <name>FAD</name>
        <dbReference type="ChEBI" id="CHEBI:57692"/>
    </cofactor>
</comment>
<dbReference type="Gene3D" id="1.20.140.10">
    <property type="entry name" value="Butyryl-CoA Dehydrogenase, subunit A, domain 3"/>
    <property type="match status" value="1"/>
</dbReference>
<evidence type="ECO:0000256" key="2">
    <source>
        <dbReference type="ARBA" id="ARBA00009347"/>
    </source>
</evidence>
<organism evidence="6 7">
    <name type="scientific">Fundicoccus culcitae</name>
    <dbReference type="NCBI Taxonomy" id="2969821"/>
    <lineage>
        <taxon>Bacteria</taxon>
        <taxon>Bacillati</taxon>
        <taxon>Bacillota</taxon>
        <taxon>Bacilli</taxon>
        <taxon>Lactobacillales</taxon>
        <taxon>Aerococcaceae</taxon>
        <taxon>Fundicoccus</taxon>
    </lineage>
</organism>
<name>A0ABY5P802_9LACT</name>
<dbReference type="SUPFAM" id="SSF56645">
    <property type="entry name" value="Acyl-CoA dehydrogenase NM domain-like"/>
    <property type="match status" value="1"/>
</dbReference>
<dbReference type="InterPro" id="IPR037069">
    <property type="entry name" value="AcylCoA_DH/ox_N_sf"/>
</dbReference>
<dbReference type="Gene3D" id="2.40.110.10">
    <property type="entry name" value="Butyryl-CoA Dehydrogenase, subunit A, domain 2"/>
    <property type="match status" value="1"/>
</dbReference>